<dbReference type="AlphaFoldDB" id="A0A552UFM8"/>
<dbReference type="EMBL" id="VJWA01000001">
    <property type="protein sequence ID" value="TRW17023.1"/>
    <property type="molecule type" value="Genomic_DNA"/>
</dbReference>
<dbReference type="Proteomes" id="UP000317894">
    <property type="component" value="Unassembled WGS sequence"/>
</dbReference>
<evidence type="ECO:0000313" key="1">
    <source>
        <dbReference type="EMBL" id="TRW17023.1"/>
    </source>
</evidence>
<sequence length="347" mass="36633">MDITELLIDRTDLASAHLATRTAAVGEGQAAFAVETFALTANNVTYAAHGKDMRYWDFFPAPEGHGIVPVWGFGRCVESRVEGIAVGDRAYGYWPCANGAVLTPAKVTPRGFVDAAAHRSELSAVYNGYLRADPAMGDERIQALFRPLYITSFLLDAQLGEGGGTAVLSSASSKTALGFAHALKARGNWHVVGLTSRRHVSFVAATGCYDSVVPYDEVGSLTADSRAIFVDFAGDGALRAAVHAALKDGLAASIVVGDTHWDVAGNPHAVGPKPQFFFAPAVLADRLKDWGQAGFDARLAAGWTAFTAAAADWLRVVDRAGMAEAQDIFTALVAGRVDPAEGIIVRP</sequence>
<dbReference type="Pfam" id="PF11017">
    <property type="entry name" value="DUF2855"/>
    <property type="match status" value="1"/>
</dbReference>
<gene>
    <name evidence="1" type="ORF">FMM06_02100</name>
</gene>
<reference evidence="1 2" key="1">
    <citation type="submission" date="2019-07" db="EMBL/GenBank/DDBJ databases">
        <title>Novel species isolated from glacier.</title>
        <authorList>
            <person name="Liu Q."/>
            <person name="Xin Y.-H."/>
        </authorList>
    </citation>
    <scope>NUCLEOTIDE SEQUENCE [LARGE SCALE GENOMIC DNA]</scope>
    <source>
        <strain evidence="1 2">LB1R16</strain>
    </source>
</reference>
<organism evidence="1 2">
    <name type="scientific">Glacieibacterium frigidum</name>
    <dbReference type="NCBI Taxonomy" id="2593303"/>
    <lineage>
        <taxon>Bacteria</taxon>
        <taxon>Pseudomonadati</taxon>
        <taxon>Pseudomonadota</taxon>
        <taxon>Alphaproteobacteria</taxon>
        <taxon>Sphingomonadales</taxon>
        <taxon>Sphingosinicellaceae</taxon>
        <taxon>Glacieibacterium</taxon>
    </lineage>
</organism>
<evidence type="ECO:0000313" key="2">
    <source>
        <dbReference type="Proteomes" id="UP000317894"/>
    </source>
</evidence>
<dbReference type="RefSeq" id="WP_143554567.1">
    <property type="nucleotide sequence ID" value="NZ_VJWA01000001.1"/>
</dbReference>
<keyword evidence="2" id="KW-1185">Reference proteome</keyword>
<accession>A0A552UFM8</accession>
<dbReference type="InterPro" id="IPR021276">
    <property type="entry name" value="DUF2855"/>
</dbReference>
<dbReference type="OrthoDB" id="8953110at2"/>
<name>A0A552UFM8_9SPHN</name>
<protein>
    <submittedName>
        <fullName evidence="1">DUF2855 family protein</fullName>
    </submittedName>
</protein>
<comment type="caution">
    <text evidence="1">The sequence shown here is derived from an EMBL/GenBank/DDBJ whole genome shotgun (WGS) entry which is preliminary data.</text>
</comment>
<proteinExistence type="predicted"/>